<dbReference type="AlphaFoldDB" id="A0AAD4HUG9"/>
<dbReference type="PANTHER" id="PTHR43394:SF1">
    <property type="entry name" value="ATP-BINDING CASSETTE SUB-FAMILY B MEMBER 10, MITOCHONDRIAL"/>
    <property type="match status" value="1"/>
</dbReference>
<dbReference type="Proteomes" id="UP001195769">
    <property type="component" value="Unassembled WGS sequence"/>
</dbReference>
<organism evidence="2 3">
    <name type="scientific">Suillus fuscotomentosus</name>
    <dbReference type="NCBI Taxonomy" id="1912939"/>
    <lineage>
        <taxon>Eukaryota</taxon>
        <taxon>Fungi</taxon>
        <taxon>Dikarya</taxon>
        <taxon>Basidiomycota</taxon>
        <taxon>Agaricomycotina</taxon>
        <taxon>Agaricomycetes</taxon>
        <taxon>Agaricomycetidae</taxon>
        <taxon>Boletales</taxon>
        <taxon>Suillineae</taxon>
        <taxon>Suillaceae</taxon>
        <taxon>Suillus</taxon>
    </lineage>
</organism>
<sequence length="325" mass="36504">MHMLPALGINLGVDEVDHVNQILLTLRVAQEPMTAPLYLASLVLMYQVSNSFSSSPFSQSLFRQCSSLAETFTHITKYELGNMQNKVVDGTQPFPEDKQSQEWHFYRVIVGVNGSGKSTILKLISRVYDPTDGTILIDDQDIKTLKLADLRAAMSILFQGYSHFPVTIHENIGLGNPAFANGDEKIREAARLGGAEEFIDDLPDGLLKAFGGAMSPPSTSPLFQWRADAAARSLTHIDAFIAHRDRAFHCLTIELPKSALFERLKKWRGSKTMIFSTHRFGKLTWHADLILYMDESPQEQGTHDELMRKGGEYARIWNLQAMDFL</sequence>
<protein>
    <submittedName>
        <fullName evidence="2">P-loop containing nucleoside triphosphate hydrolase protein</fullName>
    </submittedName>
</protein>
<dbReference type="GO" id="GO:0005524">
    <property type="term" value="F:ATP binding"/>
    <property type="evidence" value="ECO:0007669"/>
    <property type="project" value="InterPro"/>
</dbReference>
<dbReference type="GO" id="GO:0016887">
    <property type="term" value="F:ATP hydrolysis activity"/>
    <property type="evidence" value="ECO:0007669"/>
    <property type="project" value="InterPro"/>
</dbReference>
<evidence type="ECO:0000259" key="1">
    <source>
        <dbReference type="PROSITE" id="PS50893"/>
    </source>
</evidence>
<evidence type="ECO:0000313" key="3">
    <source>
        <dbReference type="Proteomes" id="UP001195769"/>
    </source>
</evidence>
<dbReference type="Pfam" id="PF00005">
    <property type="entry name" value="ABC_tran"/>
    <property type="match status" value="1"/>
</dbReference>
<reference evidence="2" key="1">
    <citation type="journal article" date="2020" name="New Phytol.">
        <title>Comparative genomics reveals dynamic genome evolution in host specialist ectomycorrhizal fungi.</title>
        <authorList>
            <person name="Lofgren L.A."/>
            <person name="Nguyen N.H."/>
            <person name="Vilgalys R."/>
            <person name="Ruytinx J."/>
            <person name="Liao H.L."/>
            <person name="Branco S."/>
            <person name="Kuo A."/>
            <person name="LaButti K."/>
            <person name="Lipzen A."/>
            <person name="Andreopoulos W."/>
            <person name="Pangilinan J."/>
            <person name="Riley R."/>
            <person name="Hundley H."/>
            <person name="Na H."/>
            <person name="Barry K."/>
            <person name="Grigoriev I.V."/>
            <person name="Stajich J.E."/>
            <person name="Kennedy P.G."/>
        </authorList>
    </citation>
    <scope>NUCLEOTIDE SEQUENCE</scope>
    <source>
        <strain evidence="2">FC203</strain>
    </source>
</reference>
<feature type="domain" description="ABC transporter" evidence="1">
    <location>
        <begin position="78"/>
        <end position="319"/>
    </location>
</feature>
<dbReference type="GO" id="GO:0015421">
    <property type="term" value="F:ABC-type oligopeptide transporter activity"/>
    <property type="evidence" value="ECO:0007669"/>
    <property type="project" value="TreeGrafter"/>
</dbReference>
<dbReference type="GeneID" id="64670697"/>
<dbReference type="InterPro" id="IPR027417">
    <property type="entry name" value="P-loop_NTPase"/>
</dbReference>
<dbReference type="SUPFAM" id="SSF52540">
    <property type="entry name" value="P-loop containing nucleoside triphosphate hydrolases"/>
    <property type="match status" value="1"/>
</dbReference>
<dbReference type="PROSITE" id="PS50893">
    <property type="entry name" value="ABC_TRANSPORTER_2"/>
    <property type="match status" value="1"/>
</dbReference>
<dbReference type="RefSeq" id="XP_041234181.1">
    <property type="nucleotide sequence ID" value="XM_041376399.1"/>
</dbReference>
<dbReference type="EMBL" id="JABBWK010000001">
    <property type="protein sequence ID" value="KAG1908606.1"/>
    <property type="molecule type" value="Genomic_DNA"/>
</dbReference>
<dbReference type="InterPro" id="IPR039421">
    <property type="entry name" value="Type_1_exporter"/>
</dbReference>
<accession>A0AAD4HUG9</accession>
<keyword evidence="2" id="KW-0378">Hydrolase</keyword>
<proteinExistence type="predicted"/>
<comment type="caution">
    <text evidence="2">The sequence shown here is derived from an EMBL/GenBank/DDBJ whole genome shotgun (WGS) entry which is preliminary data.</text>
</comment>
<dbReference type="Gene3D" id="3.40.50.300">
    <property type="entry name" value="P-loop containing nucleotide triphosphate hydrolases"/>
    <property type="match status" value="1"/>
</dbReference>
<gene>
    <name evidence="2" type="ORF">F5891DRAFT_973974</name>
</gene>
<evidence type="ECO:0000313" key="2">
    <source>
        <dbReference type="EMBL" id="KAG1908606.1"/>
    </source>
</evidence>
<dbReference type="PANTHER" id="PTHR43394">
    <property type="entry name" value="ATP-DEPENDENT PERMEASE MDL1, MITOCHONDRIAL"/>
    <property type="match status" value="1"/>
</dbReference>
<name>A0AAD4HUG9_9AGAM</name>
<keyword evidence="3" id="KW-1185">Reference proteome</keyword>
<dbReference type="InterPro" id="IPR003439">
    <property type="entry name" value="ABC_transporter-like_ATP-bd"/>
</dbReference>